<dbReference type="EMBL" id="CAJVPY010034534">
    <property type="protein sequence ID" value="CAG8800113.1"/>
    <property type="molecule type" value="Genomic_DNA"/>
</dbReference>
<organism evidence="1 2">
    <name type="scientific">Dentiscutata erythropus</name>
    <dbReference type="NCBI Taxonomy" id="1348616"/>
    <lineage>
        <taxon>Eukaryota</taxon>
        <taxon>Fungi</taxon>
        <taxon>Fungi incertae sedis</taxon>
        <taxon>Mucoromycota</taxon>
        <taxon>Glomeromycotina</taxon>
        <taxon>Glomeromycetes</taxon>
        <taxon>Diversisporales</taxon>
        <taxon>Gigasporaceae</taxon>
        <taxon>Dentiscutata</taxon>
    </lineage>
</organism>
<dbReference type="AlphaFoldDB" id="A0A9N9P3L7"/>
<evidence type="ECO:0000313" key="1">
    <source>
        <dbReference type="EMBL" id="CAG8800113.1"/>
    </source>
</evidence>
<comment type="caution">
    <text evidence="1">The sequence shown here is derived from an EMBL/GenBank/DDBJ whole genome shotgun (WGS) entry which is preliminary data.</text>
</comment>
<reference evidence="1" key="1">
    <citation type="submission" date="2021-06" db="EMBL/GenBank/DDBJ databases">
        <authorList>
            <person name="Kallberg Y."/>
            <person name="Tangrot J."/>
            <person name="Rosling A."/>
        </authorList>
    </citation>
    <scope>NUCLEOTIDE SEQUENCE</scope>
    <source>
        <strain evidence="1">MA453B</strain>
    </source>
</reference>
<dbReference type="Proteomes" id="UP000789405">
    <property type="component" value="Unassembled WGS sequence"/>
</dbReference>
<proteinExistence type="predicted"/>
<evidence type="ECO:0000313" key="2">
    <source>
        <dbReference type="Proteomes" id="UP000789405"/>
    </source>
</evidence>
<gene>
    <name evidence="1" type="ORF">DERYTH_LOCUS23198</name>
</gene>
<protein>
    <submittedName>
        <fullName evidence="1">22359_t:CDS:1</fullName>
    </submittedName>
</protein>
<feature type="non-terminal residue" evidence="1">
    <location>
        <position position="49"/>
    </location>
</feature>
<name>A0A9N9P3L7_9GLOM</name>
<accession>A0A9N9P3L7</accession>
<keyword evidence="2" id="KW-1185">Reference proteome</keyword>
<sequence>MHHQLVNGISDLELFFEKLTPELEEIFDMNQLKRDLGYLKQTMKKVPDI</sequence>